<reference evidence="3 4" key="1">
    <citation type="submission" date="2019-05" db="EMBL/GenBank/DDBJ databases">
        <title>Arcobacter cibarius and Arcobacter thereius providing challenges in identification an antibiotic susceptibility and Quinolone resistance.</title>
        <authorList>
            <person name="Busch A."/>
            <person name="Hanel I."/>
            <person name="Hotzel H."/>
            <person name="Tomaso H."/>
        </authorList>
    </citation>
    <scope>NUCLEOTIDE SEQUENCE [LARGE SCALE GENOMIC DNA]</scope>
    <source>
        <strain evidence="3 4">16CS0831-2</strain>
    </source>
</reference>
<evidence type="ECO:0000313" key="4">
    <source>
        <dbReference type="Proteomes" id="UP000305417"/>
    </source>
</evidence>
<dbReference type="Pfam" id="PF01381">
    <property type="entry name" value="HTH_3"/>
    <property type="match status" value="1"/>
</dbReference>
<accession>A0A7L5JNP7</accession>
<protein>
    <submittedName>
        <fullName evidence="3">Helix-turn-helix transcriptional regulator</fullName>
    </submittedName>
</protein>
<dbReference type="CDD" id="cd00093">
    <property type="entry name" value="HTH_XRE"/>
    <property type="match status" value="1"/>
</dbReference>
<keyword evidence="4" id="KW-1185">Reference proteome</keyword>
<dbReference type="Proteomes" id="UP000509513">
    <property type="component" value="Chromosome"/>
</dbReference>
<dbReference type="EMBL" id="CP054051">
    <property type="protein sequence ID" value="QKJ26797.1"/>
    <property type="molecule type" value="Genomic_DNA"/>
</dbReference>
<dbReference type="InterPro" id="IPR010982">
    <property type="entry name" value="Lambda_DNA-bd_dom_sf"/>
</dbReference>
<dbReference type="KEGG" id="acib:ACBT_0877"/>
<dbReference type="EMBL" id="VBUC01000017">
    <property type="protein sequence ID" value="TLS98061.1"/>
    <property type="molecule type" value="Genomic_DNA"/>
</dbReference>
<dbReference type="Proteomes" id="UP000305417">
    <property type="component" value="Unassembled WGS sequence"/>
</dbReference>
<evidence type="ECO:0000259" key="1">
    <source>
        <dbReference type="PROSITE" id="PS50943"/>
    </source>
</evidence>
<dbReference type="RefSeq" id="WP_024775415.1">
    <property type="nucleotide sequence ID" value="NZ_CP054051.1"/>
</dbReference>
<organism evidence="2 5">
    <name type="scientific">Aliarcobacter cibarius</name>
    <dbReference type="NCBI Taxonomy" id="255507"/>
    <lineage>
        <taxon>Bacteria</taxon>
        <taxon>Pseudomonadati</taxon>
        <taxon>Campylobacterota</taxon>
        <taxon>Epsilonproteobacteria</taxon>
        <taxon>Campylobacterales</taxon>
        <taxon>Arcobacteraceae</taxon>
        <taxon>Aliarcobacter</taxon>
    </lineage>
</organism>
<name>A0A7L5JNP7_9BACT</name>
<dbReference type="Gene3D" id="1.10.260.40">
    <property type="entry name" value="lambda repressor-like DNA-binding domains"/>
    <property type="match status" value="1"/>
</dbReference>
<evidence type="ECO:0000313" key="2">
    <source>
        <dbReference type="EMBL" id="QKJ26797.1"/>
    </source>
</evidence>
<gene>
    <name evidence="2" type="ORF">ACBT_0877</name>
    <name evidence="3" type="ORF">FE247_07635</name>
</gene>
<evidence type="ECO:0000313" key="5">
    <source>
        <dbReference type="Proteomes" id="UP000509513"/>
    </source>
</evidence>
<sequence length="184" mass="22349">MNTKYLIQKMMSHYDVFTMKELAEKIGISQQAISKWNNNDSIIAIKKRCKKLGIYDKIFKDFQDDINSIHDFIDDRDNFLKKEVDLFENLDFEYDYFEKITILEANCKKYNIQITEIKNLRMLYLFEQLLNDATRINKVNELEEDIKKLMLKYDPRLAEDEQTTNLFYNFLEEQIKKFEDKFKK</sequence>
<evidence type="ECO:0000313" key="3">
    <source>
        <dbReference type="EMBL" id="TLS98061.1"/>
    </source>
</evidence>
<dbReference type="SUPFAM" id="SSF47413">
    <property type="entry name" value="lambda repressor-like DNA-binding domains"/>
    <property type="match status" value="1"/>
</dbReference>
<dbReference type="GO" id="GO:0003677">
    <property type="term" value="F:DNA binding"/>
    <property type="evidence" value="ECO:0007669"/>
    <property type="project" value="InterPro"/>
</dbReference>
<dbReference type="PROSITE" id="PS50943">
    <property type="entry name" value="HTH_CROC1"/>
    <property type="match status" value="1"/>
</dbReference>
<reference evidence="2 5" key="2">
    <citation type="submission" date="2020-05" db="EMBL/GenBank/DDBJ databases">
        <title>Complete genome sequencing of Campylobacter and Arcobacter type strains.</title>
        <authorList>
            <person name="Miller W.G."/>
            <person name="Yee E."/>
        </authorList>
    </citation>
    <scope>NUCLEOTIDE SEQUENCE [LARGE SCALE GENOMIC DNA]</scope>
    <source>
        <strain evidence="2 5">LMG 21996</strain>
    </source>
</reference>
<dbReference type="InterPro" id="IPR001387">
    <property type="entry name" value="Cro/C1-type_HTH"/>
</dbReference>
<feature type="domain" description="HTH cro/C1-type" evidence="1">
    <location>
        <begin position="18"/>
        <end position="36"/>
    </location>
</feature>
<dbReference type="AlphaFoldDB" id="A0A7L5JNP7"/>
<proteinExistence type="predicted"/>